<dbReference type="Proteomes" id="UP001203342">
    <property type="component" value="Unassembled WGS sequence"/>
</dbReference>
<name>A0ABT0TIG2_9FLAO</name>
<dbReference type="EMBL" id="JAMLJN010000008">
    <property type="protein sequence ID" value="MCL9770766.1"/>
    <property type="molecule type" value="Genomic_DNA"/>
</dbReference>
<evidence type="ECO:0000313" key="2">
    <source>
        <dbReference type="Proteomes" id="UP001203342"/>
    </source>
</evidence>
<organism evidence="1 2">
    <name type="scientific">Flavobacterium fragile</name>
    <dbReference type="NCBI Taxonomy" id="2949085"/>
    <lineage>
        <taxon>Bacteria</taxon>
        <taxon>Pseudomonadati</taxon>
        <taxon>Bacteroidota</taxon>
        <taxon>Flavobacteriia</taxon>
        <taxon>Flavobacteriales</taxon>
        <taxon>Flavobacteriaceae</taxon>
        <taxon>Flavobacterium</taxon>
    </lineage>
</organism>
<dbReference type="RefSeq" id="WP_250582396.1">
    <property type="nucleotide sequence ID" value="NZ_JAMLJN010000008.1"/>
</dbReference>
<protein>
    <submittedName>
        <fullName evidence="1">Uncharacterized protein</fullName>
    </submittedName>
</protein>
<proteinExistence type="predicted"/>
<comment type="caution">
    <text evidence="1">The sequence shown here is derived from an EMBL/GenBank/DDBJ whole genome shotgun (WGS) entry which is preliminary data.</text>
</comment>
<gene>
    <name evidence="1" type="ORF">NAT47_10080</name>
</gene>
<evidence type="ECO:0000313" key="1">
    <source>
        <dbReference type="EMBL" id="MCL9770766.1"/>
    </source>
</evidence>
<sequence>MKNKFKTYSLLSELSNSTRSNEEDFLILKELNESIQIISNSLCDDFFQLFGEKIEVSNSKIYFDNPDYRQSSSAFVFKANLEAKKEISIYIECLIDFQKIYLSCRNDLTEMNKNYVCFFIKKAYGFEEVAELRNIKITWYEKLKFTFHI</sequence>
<reference evidence="1 2" key="1">
    <citation type="submission" date="2022-05" db="EMBL/GenBank/DDBJ databases">
        <title>Flavobacterium sp., isolated from activated sludge.</title>
        <authorList>
            <person name="Ran Q."/>
        </authorList>
    </citation>
    <scope>NUCLEOTIDE SEQUENCE [LARGE SCALE GENOMIC DNA]</scope>
    <source>
        <strain evidence="1 2">HXWNR69</strain>
    </source>
</reference>
<accession>A0ABT0TIG2</accession>
<keyword evidence="2" id="KW-1185">Reference proteome</keyword>